<evidence type="ECO:0000256" key="2">
    <source>
        <dbReference type="SAM" id="MobiDB-lite"/>
    </source>
</evidence>
<keyword evidence="4" id="KW-1185">Reference proteome</keyword>
<dbReference type="EMBL" id="JAJSOW010000105">
    <property type="protein sequence ID" value="KAI9164821.1"/>
    <property type="molecule type" value="Genomic_DNA"/>
</dbReference>
<proteinExistence type="predicted"/>
<accession>A0AAD5NJG7</accession>
<evidence type="ECO:0000313" key="4">
    <source>
        <dbReference type="Proteomes" id="UP001064489"/>
    </source>
</evidence>
<feature type="region of interest" description="Disordered" evidence="2">
    <location>
        <begin position="45"/>
        <end position="75"/>
    </location>
</feature>
<sequence>MDFYGQVVAVECKLCGEVGLDIESCRLRDRFPEFCRKHARKSTSYGLEPTSTFRDSYSPEPNYKPDNNSHNQDMTHYQDSSLTYNEDNSFEQPRSCEDDHKSCLAIVEQQGNLEEERNKMIKMNEELIAFINEPSEWHIHHDQTINPSLSPLSHTNIRCRRRHESPITAYLEIFAGHRPPKSSQGTICLIALGVEQLQFDLSRFSILGQTVGFKRLGLVVSRPPIDFLETSRVAVVQGTRGSLNDSVGHRCGSLLDRLVYVGSGFKIVVAPYNHWKQRGDEFSRKPSDFALEGDEDERSIEPISRM</sequence>
<feature type="coiled-coil region" evidence="1">
    <location>
        <begin position="106"/>
        <end position="133"/>
    </location>
</feature>
<feature type="compositionally biased region" description="Polar residues" evidence="2">
    <location>
        <begin position="45"/>
        <end position="55"/>
    </location>
</feature>
<reference evidence="3" key="2">
    <citation type="submission" date="2023-02" db="EMBL/GenBank/DDBJ databases">
        <authorList>
            <person name="Swenson N.G."/>
            <person name="Wegrzyn J.L."/>
            <person name="Mcevoy S.L."/>
        </authorList>
    </citation>
    <scope>NUCLEOTIDE SEQUENCE</scope>
    <source>
        <strain evidence="3">91603</strain>
        <tissue evidence="3">Leaf</tissue>
    </source>
</reference>
<gene>
    <name evidence="3" type="ORF">LWI28_002694</name>
</gene>
<organism evidence="3 4">
    <name type="scientific">Acer negundo</name>
    <name type="common">Box elder</name>
    <dbReference type="NCBI Taxonomy" id="4023"/>
    <lineage>
        <taxon>Eukaryota</taxon>
        <taxon>Viridiplantae</taxon>
        <taxon>Streptophyta</taxon>
        <taxon>Embryophyta</taxon>
        <taxon>Tracheophyta</taxon>
        <taxon>Spermatophyta</taxon>
        <taxon>Magnoliopsida</taxon>
        <taxon>eudicotyledons</taxon>
        <taxon>Gunneridae</taxon>
        <taxon>Pentapetalae</taxon>
        <taxon>rosids</taxon>
        <taxon>malvids</taxon>
        <taxon>Sapindales</taxon>
        <taxon>Sapindaceae</taxon>
        <taxon>Hippocastanoideae</taxon>
        <taxon>Acereae</taxon>
        <taxon>Acer</taxon>
    </lineage>
</organism>
<keyword evidence="1" id="KW-0175">Coiled coil</keyword>
<comment type="caution">
    <text evidence="3">The sequence shown here is derived from an EMBL/GenBank/DDBJ whole genome shotgun (WGS) entry which is preliminary data.</text>
</comment>
<feature type="region of interest" description="Disordered" evidence="2">
    <location>
        <begin position="286"/>
        <end position="306"/>
    </location>
</feature>
<dbReference type="Proteomes" id="UP001064489">
    <property type="component" value="Chromosome 10"/>
</dbReference>
<name>A0AAD5NJG7_ACENE</name>
<feature type="compositionally biased region" description="Polar residues" evidence="2">
    <location>
        <begin position="65"/>
        <end position="75"/>
    </location>
</feature>
<evidence type="ECO:0000256" key="1">
    <source>
        <dbReference type="SAM" id="Coils"/>
    </source>
</evidence>
<protein>
    <submittedName>
        <fullName evidence="3">Uncharacterized protein</fullName>
    </submittedName>
</protein>
<dbReference type="AlphaFoldDB" id="A0AAD5NJG7"/>
<evidence type="ECO:0000313" key="3">
    <source>
        <dbReference type="EMBL" id="KAI9164821.1"/>
    </source>
</evidence>
<reference evidence="3" key="1">
    <citation type="journal article" date="2022" name="Plant J.">
        <title>Strategies of tolerance reflected in two North American maple genomes.</title>
        <authorList>
            <person name="McEvoy S.L."/>
            <person name="Sezen U.U."/>
            <person name="Trouern-Trend A."/>
            <person name="McMahon S.M."/>
            <person name="Schaberg P.G."/>
            <person name="Yang J."/>
            <person name="Wegrzyn J.L."/>
            <person name="Swenson N.G."/>
        </authorList>
    </citation>
    <scope>NUCLEOTIDE SEQUENCE</scope>
    <source>
        <strain evidence="3">91603</strain>
    </source>
</reference>